<dbReference type="Proteomes" id="UP000316855">
    <property type="component" value="Chromosome"/>
</dbReference>
<protein>
    <submittedName>
        <fullName evidence="1">Uncharacterized protein</fullName>
    </submittedName>
</protein>
<dbReference type="OrthoDB" id="252931at2"/>
<dbReference type="EMBL" id="CP036343">
    <property type="protein sequence ID" value="QDT93337.1"/>
    <property type="molecule type" value="Genomic_DNA"/>
</dbReference>
<evidence type="ECO:0000313" key="1">
    <source>
        <dbReference type="EMBL" id="QDT93337.1"/>
    </source>
</evidence>
<gene>
    <name evidence="1" type="ORF">Pan161_50160</name>
</gene>
<name>A0A517VK39_9PLAN</name>
<organism evidence="1 2">
    <name type="scientific">Gimesia algae</name>
    <dbReference type="NCBI Taxonomy" id="2527971"/>
    <lineage>
        <taxon>Bacteria</taxon>
        <taxon>Pseudomonadati</taxon>
        <taxon>Planctomycetota</taxon>
        <taxon>Planctomycetia</taxon>
        <taxon>Planctomycetales</taxon>
        <taxon>Planctomycetaceae</taxon>
        <taxon>Gimesia</taxon>
    </lineage>
</organism>
<reference evidence="1 2" key="1">
    <citation type="submission" date="2019-02" db="EMBL/GenBank/DDBJ databases">
        <title>Deep-cultivation of Planctomycetes and their phenomic and genomic characterization uncovers novel biology.</title>
        <authorList>
            <person name="Wiegand S."/>
            <person name="Jogler M."/>
            <person name="Boedeker C."/>
            <person name="Pinto D."/>
            <person name="Vollmers J."/>
            <person name="Rivas-Marin E."/>
            <person name="Kohn T."/>
            <person name="Peeters S.H."/>
            <person name="Heuer A."/>
            <person name="Rast P."/>
            <person name="Oberbeckmann S."/>
            <person name="Bunk B."/>
            <person name="Jeske O."/>
            <person name="Meyerdierks A."/>
            <person name="Storesund J.E."/>
            <person name="Kallscheuer N."/>
            <person name="Luecker S."/>
            <person name="Lage O.M."/>
            <person name="Pohl T."/>
            <person name="Merkel B.J."/>
            <person name="Hornburger P."/>
            <person name="Mueller R.-W."/>
            <person name="Bruemmer F."/>
            <person name="Labrenz M."/>
            <person name="Spormann A.M."/>
            <person name="Op den Camp H."/>
            <person name="Overmann J."/>
            <person name="Amann R."/>
            <person name="Jetten M.S.M."/>
            <person name="Mascher T."/>
            <person name="Medema M.H."/>
            <person name="Devos D.P."/>
            <person name="Kaster A.-K."/>
            <person name="Ovreas L."/>
            <person name="Rohde M."/>
            <person name="Galperin M.Y."/>
            <person name="Jogler C."/>
        </authorList>
    </citation>
    <scope>NUCLEOTIDE SEQUENCE [LARGE SCALE GENOMIC DNA]</scope>
    <source>
        <strain evidence="1 2">Pan161</strain>
    </source>
</reference>
<evidence type="ECO:0000313" key="2">
    <source>
        <dbReference type="Proteomes" id="UP000316855"/>
    </source>
</evidence>
<dbReference type="AlphaFoldDB" id="A0A517VK39"/>
<sequence>MKIQPVIESLIQMNQTWILRDIEIELMNKFRIRKFSTLYYFILLCSCSLSVSGAKPDQNELLKLQAEQAWQVTWTRFYRPETHLFYDYLSSYEPGKELGHLPTAAEVQRQFPNPCGYSTGMEDGMILGGAMLSTIVDMYDVTGNEKLQTDIDNVFQGIKLCATAHGVPGFIARAVCVEDGKSVYINSSRDQYTHCVHGLWRYYHSPLCNEETKQEIRAILSAVADRMIANVTAETNYDFLRADGKRCLLGICRMWNVRPHEAARLPMIYAAAWDVTGKEKYRKQYRHYLTPAIRQSQSMKPDEHHSAYVYVQMQCSFELLHQLEQDPELKADLHGLMKQTAEKALSKISHARKALYDLDLTMLGPDWREAEKWTTQGEYRNPQWGAYRRVWHAIREAGELSLVPLMVTDLSITEVQKQDLEKIILRMDYEQTSSCGVVYHLAAYWKTRKRGLF</sequence>
<accession>A0A517VK39</accession>
<proteinExistence type="predicted"/>
<dbReference type="KEGG" id="gax:Pan161_50160"/>
<keyword evidence="2" id="KW-1185">Reference proteome</keyword>